<comment type="caution">
    <text evidence="5">The sequence shown here is derived from an EMBL/GenBank/DDBJ whole genome shotgun (WGS) entry which is preliminary data.</text>
</comment>
<proteinExistence type="predicted"/>
<keyword evidence="6" id="KW-1185">Reference proteome</keyword>
<dbReference type="OrthoDB" id="5582146at2759"/>
<name>A0A135LFG4_PENPA</name>
<dbReference type="Gene3D" id="1.10.8.80">
    <property type="entry name" value="Magnesium chelatase subunit I, C-Terminal domain"/>
    <property type="match status" value="1"/>
</dbReference>
<feature type="domain" description="ChlI/MoxR AAA lid" evidence="4">
    <location>
        <begin position="230"/>
        <end position="288"/>
    </location>
</feature>
<evidence type="ECO:0000313" key="5">
    <source>
        <dbReference type="EMBL" id="KXG47721.1"/>
    </source>
</evidence>
<dbReference type="InterPro" id="IPR052041">
    <property type="entry name" value="Nucleic_acid_metab_PIN/TRAM"/>
</dbReference>
<feature type="region of interest" description="Disordered" evidence="3">
    <location>
        <begin position="49"/>
        <end position="81"/>
    </location>
</feature>
<dbReference type="EC" id="6.6.1.1" evidence="1"/>
<protein>
    <recommendedName>
        <fullName evidence="1">magnesium chelatase</fullName>
        <ecNumber evidence="1">6.6.1.1</ecNumber>
    </recommendedName>
</protein>
<evidence type="ECO:0000313" key="6">
    <source>
        <dbReference type="Proteomes" id="UP000070168"/>
    </source>
</evidence>
<evidence type="ECO:0000259" key="4">
    <source>
        <dbReference type="Pfam" id="PF17863"/>
    </source>
</evidence>
<dbReference type="AlphaFoldDB" id="A0A135LFG4"/>
<dbReference type="EMBL" id="LHQR01000065">
    <property type="protein sequence ID" value="KXG47721.1"/>
    <property type="molecule type" value="Genomic_DNA"/>
</dbReference>
<dbReference type="GeneID" id="63704604"/>
<evidence type="ECO:0000256" key="2">
    <source>
        <dbReference type="ARBA" id="ARBA00023444"/>
    </source>
</evidence>
<gene>
    <name evidence="5" type="ORF">PGRI_015910</name>
</gene>
<dbReference type="Proteomes" id="UP000070168">
    <property type="component" value="Unassembled WGS sequence"/>
</dbReference>
<dbReference type="GO" id="GO:0016851">
    <property type="term" value="F:magnesium chelatase activity"/>
    <property type="evidence" value="ECO:0007669"/>
    <property type="project" value="UniProtKB-EC"/>
</dbReference>
<accession>A0A135LFG4</accession>
<dbReference type="RefSeq" id="XP_040646257.1">
    <property type="nucleotide sequence ID" value="XM_040789304.1"/>
</dbReference>
<dbReference type="PANTHER" id="PTHR11603:SF132">
    <property type="entry name" value="C2H2-TYPE DOMAIN-CONTAINING PROTEIN"/>
    <property type="match status" value="1"/>
</dbReference>
<evidence type="ECO:0000256" key="1">
    <source>
        <dbReference type="ARBA" id="ARBA00012825"/>
    </source>
</evidence>
<dbReference type="OMA" id="HWHDPED"/>
<dbReference type="PANTHER" id="PTHR11603">
    <property type="entry name" value="AAA FAMILY ATPASE"/>
    <property type="match status" value="1"/>
</dbReference>
<evidence type="ECO:0000256" key="3">
    <source>
        <dbReference type="SAM" id="MobiDB-lite"/>
    </source>
</evidence>
<comment type="pathway">
    <text evidence="2">Porphyrin-containing compound metabolism.</text>
</comment>
<sequence>MNDLAKELALIGSTTFNYSYCILDCSSATSIDDIFNDVLTPDARANYHPSRPWLNTETSSKRSSYKSLGDYSKPPAPSSHASSNVVNIIVAKNFNFVNDDIQMQMLQLMRSRELVTETGTLSAPQDFLFIPLVARDSDQLQPPLKSHMNDNLLISHFHSPEAGYTYLEENDWLSDGQMSASSVIHKSKGKQTKSGTVSPLMMDQLREASASVSTSAEVVRYIQDIVVFLRLSRAVAGGVTANANIQFSRFAQLLAPLHGIDYMTPSIVALAARKVFRHRIVVTPPGEDRSLQYGSNLHAVSHVLADVTPDSILDGVLALEPPL</sequence>
<dbReference type="Pfam" id="PF17863">
    <property type="entry name" value="AAA_lid_2"/>
    <property type="match status" value="1"/>
</dbReference>
<dbReference type="InterPro" id="IPR041628">
    <property type="entry name" value="ChlI/MoxR_AAA_lid"/>
</dbReference>
<reference evidence="5 6" key="1">
    <citation type="journal article" date="2016" name="BMC Genomics">
        <title>Genome sequencing and secondary metabolism of the postharvest pathogen Penicillium griseofulvum.</title>
        <authorList>
            <person name="Banani H."/>
            <person name="Marcet-Houben M."/>
            <person name="Ballester A.R."/>
            <person name="Abbruscato P."/>
            <person name="Gonzalez-Candelas L."/>
            <person name="Gabaldon T."/>
            <person name="Spadaro D."/>
        </authorList>
    </citation>
    <scope>NUCLEOTIDE SEQUENCE [LARGE SCALE GENOMIC DNA]</scope>
    <source>
        <strain evidence="5 6">PG3</strain>
    </source>
</reference>
<feature type="compositionally biased region" description="Polar residues" evidence="3">
    <location>
        <begin position="53"/>
        <end position="66"/>
    </location>
</feature>
<organism evidence="5 6">
    <name type="scientific">Penicillium patulum</name>
    <name type="common">Penicillium griseofulvum</name>
    <dbReference type="NCBI Taxonomy" id="5078"/>
    <lineage>
        <taxon>Eukaryota</taxon>
        <taxon>Fungi</taxon>
        <taxon>Dikarya</taxon>
        <taxon>Ascomycota</taxon>
        <taxon>Pezizomycotina</taxon>
        <taxon>Eurotiomycetes</taxon>
        <taxon>Eurotiomycetidae</taxon>
        <taxon>Eurotiales</taxon>
        <taxon>Aspergillaceae</taxon>
        <taxon>Penicillium</taxon>
    </lineage>
</organism>